<sequence>MKFFVLSDKPDVYLGMRLAGMDGAVVENRTEALDKIREIVAAKEVGILLITGELMDQCEPELTAIRRDNRLPVMTRISDRSGESATKGLERYVHESLGINL</sequence>
<dbReference type="RefSeq" id="WP_177504151.1">
    <property type="nucleotide sequence ID" value="NZ_JACSNR010000001.1"/>
</dbReference>
<name>A0ABS2GI48_9FIRM</name>
<reference evidence="4 5" key="1">
    <citation type="journal article" date="2021" name="Sci. Rep.">
        <title>The distribution of antibiotic resistance genes in chicken gut microbiota commensals.</title>
        <authorList>
            <person name="Juricova H."/>
            <person name="Matiasovicova J."/>
            <person name="Kubasova T."/>
            <person name="Cejkova D."/>
            <person name="Rychlik I."/>
        </authorList>
    </citation>
    <scope>NUCLEOTIDE SEQUENCE [LARGE SCALE GENOMIC DNA]</scope>
    <source>
        <strain evidence="4 5">An564</strain>
    </source>
</reference>
<keyword evidence="5" id="KW-1185">Reference proteome</keyword>
<gene>
    <name evidence="4" type="ORF">H9X81_00410</name>
</gene>
<evidence type="ECO:0000256" key="2">
    <source>
        <dbReference type="ARBA" id="ARBA00022448"/>
    </source>
</evidence>
<keyword evidence="2" id="KW-0813">Transport</keyword>
<dbReference type="Proteomes" id="UP000724149">
    <property type="component" value="Unassembled WGS sequence"/>
</dbReference>
<evidence type="ECO:0000256" key="1">
    <source>
        <dbReference type="ARBA" id="ARBA00010148"/>
    </source>
</evidence>
<dbReference type="InterPro" id="IPR008218">
    <property type="entry name" value="ATPase_V1-cplx_f_g_su"/>
</dbReference>
<proteinExistence type="inferred from homology"/>
<dbReference type="SUPFAM" id="SSF159468">
    <property type="entry name" value="AtpF-like"/>
    <property type="match status" value="1"/>
</dbReference>
<evidence type="ECO:0000313" key="5">
    <source>
        <dbReference type="Proteomes" id="UP000724149"/>
    </source>
</evidence>
<organism evidence="4 5">
    <name type="scientific">Hydrogenoanaerobacterium saccharovorans</name>
    <dbReference type="NCBI Taxonomy" id="474960"/>
    <lineage>
        <taxon>Bacteria</taxon>
        <taxon>Bacillati</taxon>
        <taxon>Bacillota</taxon>
        <taxon>Clostridia</taxon>
        <taxon>Eubacteriales</taxon>
        <taxon>Oscillospiraceae</taxon>
        <taxon>Hydrogenoanaerobacterium</taxon>
    </lineage>
</organism>
<dbReference type="Gene3D" id="3.40.50.10580">
    <property type="entry name" value="ATPase, V1 complex, subunit F"/>
    <property type="match status" value="1"/>
</dbReference>
<comment type="similarity">
    <text evidence="1">Belongs to the V-ATPase F subunit family.</text>
</comment>
<accession>A0ABS2GI48</accession>
<keyword evidence="3" id="KW-0406">Ion transport</keyword>
<evidence type="ECO:0000256" key="3">
    <source>
        <dbReference type="ARBA" id="ARBA00023065"/>
    </source>
</evidence>
<dbReference type="EMBL" id="JACSNR010000001">
    <property type="protein sequence ID" value="MBM6922155.1"/>
    <property type="molecule type" value="Genomic_DNA"/>
</dbReference>
<evidence type="ECO:0000313" key="4">
    <source>
        <dbReference type="EMBL" id="MBM6922155.1"/>
    </source>
</evidence>
<comment type="caution">
    <text evidence="4">The sequence shown here is derived from an EMBL/GenBank/DDBJ whole genome shotgun (WGS) entry which is preliminary data.</text>
</comment>
<dbReference type="Pfam" id="PF01990">
    <property type="entry name" value="ATP-synt_F"/>
    <property type="match status" value="1"/>
</dbReference>
<protein>
    <submittedName>
        <fullName evidence="4">V-type ATP synthase subunit F</fullName>
    </submittedName>
</protein>
<dbReference type="InterPro" id="IPR036906">
    <property type="entry name" value="ATPase_V1_fsu_sf"/>
</dbReference>